<evidence type="ECO:0000256" key="1">
    <source>
        <dbReference type="SAM" id="Phobius"/>
    </source>
</evidence>
<feature type="transmembrane region" description="Helical" evidence="1">
    <location>
        <begin position="100"/>
        <end position="120"/>
    </location>
</feature>
<evidence type="ECO:0000313" key="3">
    <source>
        <dbReference type="Proteomes" id="UP001042704"/>
    </source>
</evidence>
<reference evidence="2" key="1">
    <citation type="journal article" date="2001" name="Int. J. Syst. Evol. Microbiol.">
        <title>Methanofollis aquaemaris sp. nov., a methanogen isolated from an aquaculture fish pond.</title>
        <authorList>
            <person name="Lai M.C."/>
            <person name="Chen S.C."/>
        </authorList>
    </citation>
    <scope>NUCLEOTIDE SEQUENCE</scope>
    <source>
        <strain evidence="2">N2F9704</strain>
    </source>
</reference>
<name>A0A8A3S545_9EURY</name>
<keyword evidence="3" id="KW-1185">Reference proteome</keyword>
<dbReference type="AlphaFoldDB" id="A0A8A3S545"/>
<dbReference type="Proteomes" id="UP001042704">
    <property type="component" value="Chromosome"/>
</dbReference>
<keyword evidence="1" id="KW-1133">Transmembrane helix</keyword>
<feature type="transmembrane region" description="Helical" evidence="1">
    <location>
        <begin position="73"/>
        <end position="94"/>
    </location>
</feature>
<protein>
    <submittedName>
        <fullName evidence="2">Uncharacterized protein</fullName>
    </submittedName>
</protein>
<evidence type="ECO:0000313" key="2">
    <source>
        <dbReference type="EMBL" id="QSZ67255.1"/>
    </source>
</evidence>
<dbReference type="GeneID" id="76424086"/>
<dbReference type="RefSeq" id="WP_265580144.1">
    <property type="nucleotide sequence ID" value="NZ_CP036172.1"/>
</dbReference>
<dbReference type="EMBL" id="CP036172">
    <property type="protein sequence ID" value="QSZ67255.1"/>
    <property type="molecule type" value="Genomic_DNA"/>
</dbReference>
<reference evidence="2" key="2">
    <citation type="submission" date="2019-02" db="EMBL/GenBank/DDBJ databases">
        <authorList>
            <person name="Chen S.-C."/>
            <person name="Chien H.-H."/>
            <person name="Lai M.-C."/>
        </authorList>
    </citation>
    <scope>NUCLEOTIDE SEQUENCE</scope>
    <source>
        <strain evidence="2">N2F9704</strain>
    </source>
</reference>
<organism evidence="2 3">
    <name type="scientific">Methanofollis aquaemaris</name>
    <dbReference type="NCBI Taxonomy" id="126734"/>
    <lineage>
        <taxon>Archaea</taxon>
        <taxon>Methanobacteriati</taxon>
        <taxon>Methanobacteriota</taxon>
        <taxon>Stenosarchaea group</taxon>
        <taxon>Methanomicrobia</taxon>
        <taxon>Methanomicrobiales</taxon>
        <taxon>Methanomicrobiaceae</taxon>
        <taxon>Methanofollis</taxon>
    </lineage>
</organism>
<proteinExistence type="predicted"/>
<feature type="transmembrane region" description="Helical" evidence="1">
    <location>
        <begin position="35"/>
        <end position="53"/>
    </location>
</feature>
<sequence length="137" mass="14724">MTLTRNSLVVSAAGLLVTWLGLTLVWLGVVDEKSPVTLVLVLGGMIGVFLPALRQTYQDEIARFPADVVRRAWYVGCAAGAATVVVFIALRAATAGDPKLHTLFSLPVAAIAGVFIFMVTEKSVIRILSRQRGDRDD</sequence>
<dbReference type="KEGG" id="maqe:RJ40_06940"/>
<feature type="transmembrane region" description="Helical" evidence="1">
    <location>
        <begin position="7"/>
        <end position="29"/>
    </location>
</feature>
<keyword evidence="1" id="KW-0812">Transmembrane</keyword>
<accession>A0A8A3S545</accession>
<keyword evidence="1" id="KW-0472">Membrane</keyword>
<gene>
    <name evidence="2" type="ORF">RJ40_06940</name>
</gene>